<feature type="transmembrane region" description="Helical" evidence="5">
    <location>
        <begin position="378"/>
        <end position="396"/>
    </location>
</feature>
<evidence type="ECO:0000256" key="5">
    <source>
        <dbReference type="SAM" id="Phobius"/>
    </source>
</evidence>
<sequence>MGLATYLGVLRHGPAAWPFAATVVARLPIAMAPLGMVVLIQHVRGSYGIAGVVTGAFAVGIAIGAPIWGRLMDRLGQARIILPIVLASAALLAALSIGAVQGAGNPALVTLATLAGVTFPPFSAAMRSTWRMVLPDGPDRRAGYALDAVAVESLFVGGPLILSLLVVITPPAVPLLVSAGLLAVGGALYCSTEPARRRPERLAVPGERTASDRPALVSPTLVLILGVSALMSIGFGVIDTSLAATARQVLGHQGELGLLFACIAGASVVGGLVYGARSSQDREHRRLPFALGLFALGLAPVPALISAGRPPLWSLMPLLFLAGLAIAPALIMLQTVVDRAAPSGRHNEAQAWLTTSNTTGGAAGTAVAGVLIDSLGVAASFAAAVLAVVLSCGLAVRARYRLQVPLEYAPA</sequence>
<reference evidence="7 8" key="1">
    <citation type="submission" date="2016-10" db="EMBL/GenBank/DDBJ databases">
        <authorList>
            <person name="de Groot N.N."/>
        </authorList>
    </citation>
    <scope>NUCLEOTIDE SEQUENCE [LARGE SCALE GENOMIC DNA]</scope>
    <source>
        <strain evidence="8">P4-7,KCTC 19426,CECT 7604</strain>
    </source>
</reference>
<feature type="transmembrane region" description="Helical" evidence="5">
    <location>
        <begin position="216"/>
        <end position="238"/>
    </location>
</feature>
<keyword evidence="3 5" id="KW-1133">Transmembrane helix</keyword>
<evidence type="ECO:0000313" key="7">
    <source>
        <dbReference type="EMBL" id="SDP20016.1"/>
    </source>
</evidence>
<evidence type="ECO:0000259" key="6">
    <source>
        <dbReference type="PROSITE" id="PS50850"/>
    </source>
</evidence>
<evidence type="ECO:0000256" key="2">
    <source>
        <dbReference type="ARBA" id="ARBA00022692"/>
    </source>
</evidence>
<keyword evidence="4 5" id="KW-0472">Membrane</keyword>
<proteinExistence type="predicted"/>
<dbReference type="STRING" id="1090615.SAMN04515671_3225"/>
<dbReference type="PANTHER" id="PTHR23542:SF1">
    <property type="entry name" value="MAJOR FACILITATOR SUPERFAMILY (MFS) PROFILE DOMAIN-CONTAINING PROTEIN"/>
    <property type="match status" value="1"/>
</dbReference>
<dbReference type="PANTHER" id="PTHR23542">
    <property type="match status" value="1"/>
</dbReference>
<dbReference type="InterPro" id="IPR011701">
    <property type="entry name" value="MFS"/>
</dbReference>
<accession>A0A1H0QTH7</accession>
<dbReference type="Gene3D" id="1.20.1250.20">
    <property type="entry name" value="MFS general substrate transporter like domains"/>
    <property type="match status" value="1"/>
</dbReference>
<comment type="subcellular location">
    <subcellularLocation>
        <location evidence="1">Cell membrane</location>
        <topology evidence="1">Multi-pass membrane protein</topology>
    </subcellularLocation>
</comment>
<gene>
    <name evidence="7" type="ORF">SAMN04515671_3225</name>
</gene>
<dbReference type="RefSeq" id="WP_090477494.1">
    <property type="nucleotide sequence ID" value="NZ_LT629710.1"/>
</dbReference>
<dbReference type="AlphaFoldDB" id="A0A1H0QTH7"/>
<evidence type="ECO:0000256" key="4">
    <source>
        <dbReference type="ARBA" id="ARBA00023136"/>
    </source>
</evidence>
<feature type="domain" description="Major facilitator superfamily (MFS) profile" evidence="6">
    <location>
        <begin position="220"/>
        <end position="411"/>
    </location>
</feature>
<feature type="transmembrane region" description="Helical" evidence="5">
    <location>
        <begin position="287"/>
        <end position="307"/>
    </location>
</feature>
<feature type="transmembrane region" description="Helical" evidence="5">
    <location>
        <begin position="258"/>
        <end position="275"/>
    </location>
</feature>
<dbReference type="PROSITE" id="PS50850">
    <property type="entry name" value="MFS"/>
    <property type="match status" value="1"/>
</dbReference>
<dbReference type="OrthoDB" id="5243516at2"/>
<dbReference type="GO" id="GO:0005886">
    <property type="term" value="C:plasma membrane"/>
    <property type="evidence" value="ECO:0007669"/>
    <property type="project" value="UniProtKB-SubCell"/>
</dbReference>
<dbReference type="SUPFAM" id="SSF103473">
    <property type="entry name" value="MFS general substrate transporter"/>
    <property type="match status" value="1"/>
</dbReference>
<feature type="transmembrane region" description="Helical" evidence="5">
    <location>
        <begin position="313"/>
        <end position="337"/>
    </location>
</feature>
<feature type="transmembrane region" description="Helical" evidence="5">
    <location>
        <begin position="46"/>
        <end position="68"/>
    </location>
</feature>
<feature type="transmembrane region" description="Helical" evidence="5">
    <location>
        <begin position="349"/>
        <end position="372"/>
    </location>
</feature>
<organism evidence="7 8">
    <name type="scientific">Nakamurella panacisegetis</name>
    <dbReference type="NCBI Taxonomy" id="1090615"/>
    <lineage>
        <taxon>Bacteria</taxon>
        <taxon>Bacillati</taxon>
        <taxon>Actinomycetota</taxon>
        <taxon>Actinomycetes</taxon>
        <taxon>Nakamurellales</taxon>
        <taxon>Nakamurellaceae</taxon>
        <taxon>Nakamurella</taxon>
    </lineage>
</organism>
<keyword evidence="8" id="KW-1185">Reference proteome</keyword>
<dbReference type="InterPro" id="IPR036259">
    <property type="entry name" value="MFS_trans_sf"/>
</dbReference>
<evidence type="ECO:0000256" key="3">
    <source>
        <dbReference type="ARBA" id="ARBA00022989"/>
    </source>
</evidence>
<feature type="transmembrane region" description="Helical" evidence="5">
    <location>
        <begin position="106"/>
        <end position="124"/>
    </location>
</feature>
<dbReference type="Proteomes" id="UP000198741">
    <property type="component" value="Chromosome I"/>
</dbReference>
<evidence type="ECO:0000313" key="8">
    <source>
        <dbReference type="Proteomes" id="UP000198741"/>
    </source>
</evidence>
<feature type="transmembrane region" description="Helical" evidence="5">
    <location>
        <begin position="80"/>
        <end position="100"/>
    </location>
</feature>
<feature type="transmembrane region" description="Helical" evidence="5">
    <location>
        <begin position="16"/>
        <end position="40"/>
    </location>
</feature>
<dbReference type="GO" id="GO:0022857">
    <property type="term" value="F:transmembrane transporter activity"/>
    <property type="evidence" value="ECO:0007669"/>
    <property type="project" value="InterPro"/>
</dbReference>
<dbReference type="EMBL" id="LT629710">
    <property type="protein sequence ID" value="SDP20016.1"/>
    <property type="molecule type" value="Genomic_DNA"/>
</dbReference>
<keyword evidence="2 5" id="KW-0812">Transmembrane</keyword>
<name>A0A1H0QTH7_9ACTN</name>
<evidence type="ECO:0000256" key="1">
    <source>
        <dbReference type="ARBA" id="ARBA00004651"/>
    </source>
</evidence>
<dbReference type="Pfam" id="PF07690">
    <property type="entry name" value="MFS_1"/>
    <property type="match status" value="1"/>
</dbReference>
<feature type="transmembrane region" description="Helical" evidence="5">
    <location>
        <begin position="172"/>
        <end position="191"/>
    </location>
</feature>
<dbReference type="InterPro" id="IPR020846">
    <property type="entry name" value="MFS_dom"/>
</dbReference>
<protein>
    <submittedName>
        <fullName evidence="7">Predicted arabinose efflux permease, MFS family</fullName>
    </submittedName>
</protein>